<evidence type="ECO:0000259" key="1">
    <source>
        <dbReference type="Pfam" id="PF22522"/>
    </source>
</evidence>
<accession>A0A7W7YWE8</accession>
<feature type="domain" description="DUF6998" evidence="1">
    <location>
        <begin position="38"/>
        <end position="110"/>
    </location>
</feature>
<dbReference type="InterPro" id="IPR054267">
    <property type="entry name" value="DUF6998"/>
</dbReference>
<dbReference type="RefSeq" id="WP_210308776.1">
    <property type="nucleotide sequence ID" value="NZ_JACHIK010000010.1"/>
</dbReference>
<keyword evidence="3" id="KW-1185">Reference proteome</keyword>
<name>A0A7W7YWE8_9HYPH</name>
<proteinExistence type="predicted"/>
<reference evidence="2 3" key="1">
    <citation type="submission" date="2020-08" db="EMBL/GenBank/DDBJ databases">
        <title>Genomic Encyclopedia of Type Strains, Phase IV (KMG-IV): sequencing the most valuable type-strain genomes for metagenomic binning, comparative biology and taxonomic classification.</title>
        <authorList>
            <person name="Goeker M."/>
        </authorList>
    </citation>
    <scope>NUCLEOTIDE SEQUENCE [LARGE SCALE GENOMIC DNA]</scope>
    <source>
        <strain evidence="2 3">DSM 21319</strain>
    </source>
</reference>
<evidence type="ECO:0000313" key="2">
    <source>
        <dbReference type="EMBL" id="MBB5043599.1"/>
    </source>
</evidence>
<organism evidence="2 3">
    <name type="scientific">Shinella fusca</name>
    <dbReference type="NCBI Taxonomy" id="544480"/>
    <lineage>
        <taxon>Bacteria</taxon>
        <taxon>Pseudomonadati</taxon>
        <taxon>Pseudomonadota</taxon>
        <taxon>Alphaproteobacteria</taxon>
        <taxon>Hyphomicrobiales</taxon>
        <taxon>Rhizobiaceae</taxon>
        <taxon>Shinella</taxon>
    </lineage>
</organism>
<dbReference type="Proteomes" id="UP000535406">
    <property type="component" value="Unassembled WGS sequence"/>
</dbReference>
<dbReference type="EMBL" id="JACHIK010000010">
    <property type="protein sequence ID" value="MBB5043599.1"/>
    <property type="molecule type" value="Genomic_DNA"/>
</dbReference>
<comment type="caution">
    <text evidence="2">The sequence shown here is derived from an EMBL/GenBank/DDBJ whole genome shotgun (WGS) entry which is preliminary data.</text>
</comment>
<gene>
    <name evidence="2" type="ORF">HNQ66_003009</name>
</gene>
<protein>
    <recommendedName>
        <fullName evidence="1">DUF6998 domain-containing protein</fullName>
    </recommendedName>
</protein>
<dbReference type="AlphaFoldDB" id="A0A7W7YWE8"/>
<evidence type="ECO:0000313" key="3">
    <source>
        <dbReference type="Proteomes" id="UP000535406"/>
    </source>
</evidence>
<dbReference type="Pfam" id="PF22522">
    <property type="entry name" value="DUF6998"/>
    <property type="match status" value="1"/>
</dbReference>
<sequence>MISDRPTLTQVQIIQSLAEALSWFEKEISWGVSPGELNHLTGRIGELYAAMIKRGQMALDTNQRGYDVVSASNERISVKTVTTSNHVSFNQNTFHHVDRILVLRINVDEEKGVSVEELLDIAAHDAQTRMRSRDGKFIYSIVQGRREERPVEDLEITALATYANLEIVQYENGAIRIRSRGEIQPVVVKEVLRPIATEVGVDLFNSKGGLKNTQQLGSDIIRALNARIASATTGASHTSAS</sequence>